<sequence length="92" mass="10238">MDDPKALTSVDWNNIHMFLVWFWIYLPIVLTFGITMLTAHALIPSMVSTGHLPESTQKLRVPMTAFAVLLFAAGAVILVLGINAELDITNIW</sequence>
<dbReference type="EMBL" id="UINC01100999">
    <property type="protein sequence ID" value="SVC61486.1"/>
    <property type="molecule type" value="Genomic_DNA"/>
</dbReference>
<keyword evidence="1" id="KW-1133">Transmembrane helix</keyword>
<feature type="transmembrane region" description="Helical" evidence="1">
    <location>
        <begin position="20"/>
        <end position="43"/>
    </location>
</feature>
<evidence type="ECO:0000313" key="2">
    <source>
        <dbReference type="EMBL" id="SVC61486.1"/>
    </source>
</evidence>
<dbReference type="AlphaFoldDB" id="A0A382NK74"/>
<name>A0A382NK74_9ZZZZ</name>
<keyword evidence="1" id="KW-0812">Transmembrane</keyword>
<reference evidence="2" key="1">
    <citation type="submission" date="2018-05" db="EMBL/GenBank/DDBJ databases">
        <authorList>
            <person name="Lanie J.A."/>
            <person name="Ng W.-L."/>
            <person name="Kazmierczak K.M."/>
            <person name="Andrzejewski T.M."/>
            <person name="Davidsen T.M."/>
            <person name="Wayne K.J."/>
            <person name="Tettelin H."/>
            <person name="Glass J.I."/>
            <person name="Rusch D."/>
            <person name="Podicherti R."/>
            <person name="Tsui H.-C.T."/>
            <person name="Winkler M.E."/>
        </authorList>
    </citation>
    <scope>NUCLEOTIDE SEQUENCE</scope>
</reference>
<accession>A0A382NK74</accession>
<gene>
    <name evidence="2" type="ORF">METZ01_LOCUS314340</name>
</gene>
<feature type="transmembrane region" description="Helical" evidence="1">
    <location>
        <begin position="64"/>
        <end position="84"/>
    </location>
</feature>
<evidence type="ECO:0000256" key="1">
    <source>
        <dbReference type="SAM" id="Phobius"/>
    </source>
</evidence>
<keyword evidence="1" id="KW-0472">Membrane</keyword>
<proteinExistence type="predicted"/>
<protein>
    <submittedName>
        <fullName evidence="2">Uncharacterized protein</fullName>
    </submittedName>
</protein>
<organism evidence="2">
    <name type="scientific">marine metagenome</name>
    <dbReference type="NCBI Taxonomy" id="408172"/>
    <lineage>
        <taxon>unclassified sequences</taxon>
        <taxon>metagenomes</taxon>
        <taxon>ecological metagenomes</taxon>
    </lineage>
</organism>
<feature type="non-terminal residue" evidence="2">
    <location>
        <position position="92"/>
    </location>
</feature>